<evidence type="ECO:0000313" key="2">
    <source>
        <dbReference type="EMBL" id="TWX63246.1"/>
    </source>
</evidence>
<dbReference type="AlphaFoldDB" id="A0A5C6Q343"/>
<feature type="transmembrane region" description="Helical" evidence="1">
    <location>
        <begin position="6"/>
        <end position="27"/>
    </location>
</feature>
<dbReference type="EMBL" id="VOLT01000032">
    <property type="protein sequence ID" value="TWX63246.1"/>
    <property type="molecule type" value="Genomic_DNA"/>
</dbReference>
<accession>A0A5C6Q343</accession>
<organism evidence="2 3">
    <name type="scientific">Colwellia demingiae</name>
    <dbReference type="NCBI Taxonomy" id="89401"/>
    <lineage>
        <taxon>Bacteria</taxon>
        <taxon>Pseudomonadati</taxon>
        <taxon>Pseudomonadota</taxon>
        <taxon>Gammaproteobacteria</taxon>
        <taxon>Alteromonadales</taxon>
        <taxon>Colwelliaceae</taxon>
        <taxon>Colwellia</taxon>
    </lineage>
</organism>
<dbReference type="Proteomes" id="UP000321822">
    <property type="component" value="Unassembled WGS sequence"/>
</dbReference>
<keyword evidence="1" id="KW-0812">Transmembrane</keyword>
<feature type="transmembrane region" description="Helical" evidence="1">
    <location>
        <begin position="65"/>
        <end position="83"/>
    </location>
</feature>
<comment type="caution">
    <text evidence="2">The sequence shown here is derived from an EMBL/GenBank/DDBJ whole genome shotgun (WGS) entry which is preliminary data.</text>
</comment>
<evidence type="ECO:0000313" key="3">
    <source>
        <dbReference type="Proteomes" id="UP000321822"/>
    </source>
</evidence>
<feature type="transmembrane region" description="Helical" evidence="1">
    <location>
        <begin position="149"/>
        <end position="171"/>
    </location>
</feature>
<proteinExistence type="predicted"/>
<feature type="transmembrane region" description="Helical" evidence="1">
    <location>
        <begin position="34"/>
        <end position="53"/>
    </location>
</feature>
<reference evidence="2 3" key="1">
    <citation type="submission" date="2019-07" db="EMBL/GenBank/DDBJ databases">
        <title>Genomes of sea-ice associated Colwellia species.</title>
        <authorList>
            <person name="Bowman J.P."/>
        </authorList>
    </citation>
    <scope>NUCLEOTIDE SEQUENCE [LARGE SCALE GENOMIC DNA]</scope>
    <source>
        <strain evidence="2 3">ACAM 459</strain>
    </source>
</reference>
<sequence length="181" mass="21079">MLIWLIVFCELGFWIFLFSGLFVRYILKLPKFGSTLLLCVPFLDIILLVATAYDLRSGTTAEFAHGLAAAYLGFTIVFGHSVMKWADDYFAYKYNGQDKPNQKYGWTHTKYEWGQWLKGILACCIASSILYLAIIFVNNETKTEALLDWMYIFPSLMFFWFLFGPLWYTIFLKNKAQTTNK</sequence>
<dbReference type="RefSeq" id="WP_146792026.1">
    <property type="nucleotide sequence ID" value="NZ_VOLT01000032.1"/>
</dbReference>
<evidence type="ECO:0000256" key="1">
    <source>
        <dbReference type="SAM" id="Phobius"/>
    </source>
</evidence>
<dbReference type="OrthoDB" id="2082317at2"/>
<keyword evidence="1" id="KW-1133">Transmembrane helix</keyword>
<name>A0A5C6Q343_9GAMM</name>
<keyword evidence="3" id="KW-1185">Reference proteome</keyword>
<protein>
    <submittedName>
        <fullName evidence="2">Uncharacterized protein</fullName>
    </submittedName>
</protein>
<keyword evidence="1" id="KW-0472">Membrane</keyword>
<gene>
    <name evidence="2" type="ORF">ESZ36_22405</name>
</gene>
<feature type="transmembrane region" description="Helical" evidence="1">
    <location>
        <begin position="116"/>
        <end position="137"/>
    </location>
</feature>